<comment type="subunit">
    <text evidence="4">Acetyl-CoA carboxylase is a heterohexamer of biotin carboxyl carrier protein, biotin carboxylase and the two subunits of carboxyl transferase in a 2:2 complex.</text>
</comment>
<dbReference type="InterPro" id="IPR005479">
    <property type="entry name" value="CPAse_ATP-bd"/>
</dbReference>
<dbReference type="SUPFAM" id="SSF51230">
    <property type="entry name" value="Single hybrid motif"/>
    <property type="match status" value="1"/>
</dbReference>
<keyword evidence="6" id="KW-0436">Ligase</keyword>
<dbReference type="PROSITE" id="PS00867">
    <property type="entry name" value="CPSASE_2"/>
    <property type="match status" value="1"/>
</dbReference>
<proteinExistence type="predicted"/>
<evidence type="ECO:0000313" key="16">
    <source>
        <dbReference type="EMBL" id="KFZ36565.1"/>
    </source>
</evidence>
<keyword evidence="8 12" id="KW-0067">ATP-binding</keyword>
<evidence type="ECO:0000256" key="4">
    <source>
        <dbReference type="ARBA" id="ARBA00011750"/>
    </source>
</evidence>
<dbReference type="SUPFAM" id="SSF51246">
    <property type="entry name" value="Rudiment single hybrid motif"/>
    <property type="match status" value="1"/>
</dbReference>
<evidence type="ECO:0000256" key="6">
    <source>
        <dbReference type="ARBA" id="ARBA00022598"/>
    </source>
</evidence>
<dbReference type="InterPro" id="IPR016185">
    <property type="entry name" value="PreATP-grasp_dom_sf"/>
</dbReference>
<dbReference type="GO" id="GO:0005524">
    <property type="term" value="F:ATP binding"/>
    <property type="evidence" value="ECO:0007669"/>
    <property type="project" value="UniProtKB-UniRule"/>
</dbReference>
<dbReference type="SUPFAM" id="SSF52440">
    <property type="entry name" value="PreATP-grasp domain"/>
    <property type="match status" value="1"/>
</dbReference>
<reference evidence="16 17" key="1">
    <citation type="submission" date="2014-06" db="EMBL/GenBank/DDBJ databases">
        <title>Shewanella sp. YQH10.</title>
        <authorList>
            <person name="Liu Y."/>
            <person name="Zeng R."/>
        </authorList>
    </citation>
    <scope>NUCLEOTIDE SEQUENCE [LARGE SCALE GENOMIC DNA]</scope>
    <source>
        <strain evidence="16 17">YQH10</strain>
    </source>
</reference>
<keyword evidence="7 12" id="KW-0547">Nucleotide-binding</keyword>
<dbReference type="OrthoDB" id="9763189at2"/>
<dbReference type="Pfam" id="PF00289">
    <property type="entry name" value="Biotin_carb_N"/>
    <property type="match status" value="1"/>
</dbReference>
<dbReference type="Proteomes" id="UP000029264">
    <property type="component" value="Unassembled WGS sequence"/>
</dbReference>
<evidence type="ECO:0000256" key="1">
    <source>
        <dbReference type="ARBA" id="ARBA00001953"/>
    </source>
</evidence>
<evidence type="ECO:0000259" key="14">
    <source>
        <dbReference type="PROSITE" id="PS50975"/>
    </source>
</evidence>
<keyword evidence="9" id="KW-0092">Biotin</keyword>
<dbReference type="FunFam" id="3.40.50.20:FF:000010">
    <property type="entry name" value="Propionyl-CoA carboxylase subunit alpha"/>
    <property type="match status" value="1"/>
</dbReference>
<name>A0A094J9G4_9GAMM</name>
<dbReference type="PROSITE" id="PS50975">
    <property type="entry name" value="ATP_GRASP"/>
    <property type="match status" value="1"/>
</dbReference>
<feature type="domain" description="Biotin carboxylation" evidence="15">
    <location>
        <begin position="5"/>
        <end position="451"/>
    </location>
</feature>
<dbReference type="GO" id="GO:0046872">
    <property type="term" value="F:metal ion binding"/>
    <property type="evidence" value="ECO:0007669"/>
    <property type="project" value="InterPro"/>
</dbReference>
<evidence type="ECO:0000259" key="13">
    <source>
        <dbReference type="PROSITE" id="PS50968"/>
    </source>
</evidence>
<sequence length="672" mass="72934">MAERRIQKLLIANRGEIACRIIRSCHKLAIHAVAIYSDTDHNACHVKQADSAYRVSGNTPVAAYLNGKDIIALALQCGADAIHPGYGFLSENAEFAEACEAAGLIFVGPPASAIAAMGSKSAAKTIMQHAGVPLIPGYHGSEQTLTTLLAQAQAIGFPMLIKAAFGGGGKGMRVVNNQQEFANQLEAAKREAKAAFGDDSMLLEKYIEQPRHIEVQIFADQHGHCIYLGDRDCSLQRRHQKVIEEAPAPYLAAATRQAMGQAAVAAAQAIDYVGAGTIEFLLDSQQQFYFMEMNTRLQVEHPVTEMVTGVDLVEWQLNIAAGQTLPIAQADVTITGHAVEARIYAEDPQHQFLPASGPLLALKTPLTSDELRIDSGVQAGDEISPYYDPMIAKLIVHQQDRNSALAHLQRALTQYQIAGVKHNIAFLTALAGHSEFAGTHFSTHFIEQHATELLKYPAKQPLLALAALACILQPQKSAATPLAGFRINAKPTWNLYLAPSDASDLYGYLTVQQDRSGNYSLIIDEQPYSVSGELDHHTNELRASVNGAWMSCRLTWHEQQLYLSYQGHTFEFITAAPAIRHSQTEQHSFDAPMNGTIVAHLVAPGETVTAGQGLLVMEAMKMEYQLSAPTAGCVEAFCFTPGALVSEGERLLHFSESATASDEQETPLEDSR</sequence>
<dbReference type="InterPro" id="IPR001882">
    <property type="entry name" value="Biotin_BS"/>
</dbReference>
<dbReference type="EMBL" id="JPEO01000016">
    <property type="protein sequence ID" value="KFZ36565.1"/>
    <property type="molecule type" value="Genomic_DNA"/>
</dbReference>
<dbReference type="InterPro" id="IPR000089">
    <property type="entry name" value="Biotin_lipoyl"/>
</dbReference>
<comment type="cofactor">
    <cofactor evidence="1">
        <name>biotin</name>
        <dbReference type="ChEBI" id="CHEBI:57586"/>
    </cofactor>
</comment>
<dbReference type="GO" id="GO:0004075">
    <property type="term" value="F:biotin carboxylase activity"/>
    <property type="evidence" value="ECO:0007669"/>
    <property type="project" value="UniProtKB-EC"/>
</dbReference>
<keyword evidence="17" id="KW-1185">Reference proteome</keyword>
<protein>
    <recommendedName>
        <fullName evidence="5">Biotin carboxylase</fullName>
    </recommendedName>
    <alternativeName>
        <fullName evidence="10">Acetyl-coenzyme A carboxylase biotin carboxylase subunit A</fullName>
    </alternativeName>
</protein>
<evidence type="ECO:0000256" key="10">
    <source>
        <dbReference type="ARBA" id="ARBA00033786"/>
    </source>
</evidence>
<dbReference type="PROSITE" id="PS00866">
    <property type="entry name" value="CPSASE_1"/>
    <property type="match status" value="1"/>
</dbReference>
<dbReference type="PROSITE" id="PS50979">
    <property type="entry name" value="BC"/>
    <property type="match status" value="1"/>
</dbReference>
<comment type="caution">
    <text evidence="16">The sequence shown here is derived from an EMBL/GenBank/DDBJ whole genome shotgun (WGS) entry which is preliminary data.</text>
</comment>
<dbReference type="SMART" id="SM00878">
    <property type="entry name" value="Biotin_carb_C"/>
    <property type="match status" value="1"/>
</dbReference>
<dbReference type="PANTHER" id="PTHR18866">
    <property type="entry name" value="CARBOXYLASE:PYRUVATE/ACETYL-COA/PROPIONYL-COA CARBOXYLASE"/>
    <property type="match status" value="1"/>
</dbReference>
<evidence type="ECO:0000256" key="2">
    <source>
        <dbReference type="ARBA" id="ARBA00003761"/>
    </source>
</evidence>
<dbReference type="SUPFAM" id="SSF56059">
    <property type="entry name" value="Glutathione synthetase ATP-binding domain-like"/>
    <property type="match status" value="1"/>
</dbReference>
<dbReference type="Pfam" id="PF02786">
    <property type="entry name" value="CPSase_L_D2"/>
    <property type="match status" value="1"/>
</dbReference>
<gene>
    <name evidence="16" type="ORF">HR45_15645</name>
</gene>
<dbReference type="InterPro" id="IPR011764">
    <property type="entry name" value="Biotin_carboxylation_dom"/>
</dbReference>
<evidence type="ECO:0000256" key="5">
    <source>
        <dbReference type="ARBA" id="ARBA00017242"/>
    </source>
</evidence>
<evidence type="ECO:0000313" key="17">
    <source>
        <dbReference type="Proteomes" id="UP000029264"/>
    </source>
</evidence>
<dbReference type="AlphaFoldDB" id="A0A094J9G4"/>
<organism evidence="16 17">
    <name type="scientific">Shewanella mangrovi</name>
    <dbReference type="NCBI Taxonomy" id="1515746"/>
    <lineage>
        <taxon>Bacteria</taxon>
        <taxon>Pseudomonadati</taxon>
        <taxon>Pseudomonadota</taxon>
        <taxon>Gammaproteobacteria</taxon>
        <taxon>Alteromonadales</taxon>
        <taxon>Shewanellaceae</taxon>
        <taxon>Shewanella</taxon>
    </lineage>
</organism>
<dbReference type="Pfam" id="PF02785">
    <property type="entry name" value="Biotin_carb_C"/>
    <property type="match status" value="1"/>
</dbReference>
<dbReference type="STRING" id="1515746.HR45_15645"/>
<dbReference type="InterPro" id="IPR011761">
    <property type="entry name" value="ATP-grasp"/>
</dbReference>
<dbReference type="Gene3D" id="2.40.50.100">
    <property type="match status" value="1"/>
</dbReference>
<evidence type="ECO:0000256" key="9">
    <source>
        <dbReference type="ARBA" id="ARBA00023267"/>
    </source>
</evidence>
<evidence type="ECO:0000256" key="8">
    <source>
        <dbReference type="ARBA" id="ARBA00022840"/>
    </source>
</evidence>
<comment type="catalytic activity">
    <reaction evidence="11">
        <text>N(6)-biotinyl-L-lysyl-[protein] + hydrogencarbonate + ATP = N(6)-carboxybiotinyl-L-lysyl-[protein] + ADP + phosphate + H(+)</text>
        <dbReference type="Rhea" id="RHEA:13501"/>
        <dbReference type="Rhea" id="RHEA-COMP:10505"/>
        <dbReference type="Rhea" id="RHEA-COMP:10506"/>
        <dbReference type="ChEBI" id="CHEBI:15378"/>
        <dbReference type="ChEBI" id="CHEBI:17544"/>
        <dbReference type="ChEBI" id="CHEBI:30616"/>
        <dbReference type="ChEBI" id="CHEBI:43474"/>
        <dbReference type="ChEBI" id="CHEBI:83144"/>
        <dbReference type="ChEBI" id="CHEBI:83145"/>
        <dbReference type="ChEBI" id="CHEBI:456216"/>
        <dbReference type="EC" id="6.3.4.14"/>
    </reaction>
</comment>
<dbReference type="PROSITE" id="PS00188">
    <property type="entry name" value="BIOTIN"/>
    <property type="match status" value="1"/>
</dbReference>
<dbReference type="InterPro" id="IPR011054">
    <property type="entry name" value="Rudment_hybrid_motif"/>
</dbReference>
<feature type="domain" description="ATP-grasp" evidence="14">
    <location>
        <begin position="124"/>
        <end position="321"/>
    </location>
</feature>
<dbReference type="InterPro" id="IPR050856">
    <property type="entry name" value="Biotin_carboxylase_complex"/>
</dbReference>
<dbReference type="FunFam" id="3.30.470.20:FF:000028">
    <property type="entry name" value="Methylcrotonoyl-CoA carboxylase subunit alpha, mitochondrial"/>
    <property type="match status" value="1"/>
</dbReference>
<comment type="function">
    <text evidence="2">This protein is a component of the acetyl coenzyme A carboxylase complex; first, biotin carboxylase catalyzes the carboxylation of the carrier protein and then the transcarboxylase transfers the carboxyl group to form malonyl-CoA.</text>
</comment>
<evidence type="ECO:0000256" key="11">
    <source>
        <dbReference type="ARBA" id="ARBA00048600"/>
    </source>
</evidence>
<dbReference type="CDD" id="cd06850">
    <property type="entry name" value="biotinyl_domain"/>
    <property type="match status" value="1"/>
</dbReference>
<dbReference type="InterPro" id="IPR005482">
    <property type="entry name" value="Biotin_COase_C"/>
</dbReference>
<dbReference type="InterPro" id="IPR011053">
    <property type="entry name" value="Single_hybrid_motif"/>
</dbReference>
<feature type="domain" description="Lipoyl-binding" evidence="13">
    <location>
        <begin position="582"/>
        <end position="655"/>
    </location>
</feature>
<evidence type="ECO:0000256" key="3">
    <source>
        <dbReference type="ARBA" id="ARBA00004956"/>
    </source>
</evidence>
<comment type="pathway">
    <text evidence="3">Lipid metabolism; malonyl-CoA biosynthesis; malonyl-CoA from acetyl-CoA: step 1/1.</text>
</comment>
<accession>A0A094J9G4</accession>
<dbReference type="eggNOG" id="COG4770">
    <property type="taxonomic scope" value="Bacteria"/>
</dbReference>
<dbReference type="NCBIfam" id="NF006367">
    <property type="entry name" value="PRK08591.1"/>
    <property type="match status" value="1"/>
</dbReference>
<evidence type="ECO:0000256" key="7">
    <source>
        <dbReference type="ARBA" id="ARBA00022741"/>
    </source>
</evidence>
<dbReference type="RefSeq" id="WP_037444630.1">
    <property type="nucleotide sequence ID" value="NZ_JPEO01000016.1"/>
</dbReference>
<dbReference type="FunFam" id="3.30.1490.20:FF:000003">
    <property type="entry name" value="acetyl-CoA carboxylase isoform X1"/>
    <property type="match status" value="1"/>
</dbReference>
<dbReference type="PROSITE" id="PS50968">
    <property type="entry name" value="BIOTINYL_LIPOYL"/>
    <property type="match status" value="1"/>
</dbReference>
<dbReference type="InterPro" id="IPR005481">
    <property type="entry name" value="BC-like_N"/>
</dbReference>
<dbReference type="Pfam" id="PF00364">
    <property type="entry name" value="Biotin_lipoyl"/>
    <property type="match status" value="1"/>
</dbReference>
<dbReference type="Gene3D" id="3.30.470.20">
    <property type="entry name" value="ATP-grasp fold, B domain"/>
    <property type="match status" value="1"/>
</dbReference>
<evidence type="ECO:0000256" key="12">
    <source>
        <dbReference type="PROSITE-ProRule" id="PRU00409"/>
    </source>
</evidence>
<evidence type="ECO:0000259" key="15">
    <source>
        <dbReference type="PROSITE" id="PS50979"/>
    </source>
</evidence>
<dbReference type="PANTHER" id="PTHR18866:SF33">
    <property type="entry name" value="METHYLCROTONOYL-COA CARBOXYLASE SUBUNIT ALPHA, MITOCHONDRIAL-RELATED"/>
    <property type="match status" value="1"/>
</dbReference>